<organism evidence="1 2">
    <name type="scientific">Umbra pygmaea</name>
    <name type="common">Eastern mudminnow</name>
    <dbReference type="NCBI Taxonomy" id="75934"/>
    <lineage>
        <taxon>Eukaryota</taxon>
        <taxon>Metazoa</taxon>
        <taxon>Chordata</taxon>
        <taxon>Craniata</taxon>
        <taxon>Vertebrata</taxon>
        <taxon>Euteleostomi</taxon>
        <taxon>Actinopterygii</taxon>
        <taxon>Neopterygii</taxon>
        <taxon>Teleostei</taxon>
        <taxon>Protacanthopterygii</taxon>
        <taxon>Esociformes</taxon>
        <taxon>Umbridae</taxon>
        <taxon>Umbra</taxon>
    </lineage>
</organism>
<name>A0ABD0WVQ7_UMBPY</name>
<keyword evidence="2" id="KW-1185">Reference proteome</keyword>
<accession>A0ABD0WVQ7</accession>
<dbReference type="Proteomes" id="UP001557470">
    <property type="component" value="Unassembled WGS sequence"/>
</dbReference>
<evidence type="ECO:0000313" key="2">
    <source>
        <dbReference type="Proteomes" id="UP001557470"/>
    </source>
</evidence>
<protein>
    <submittedName>
        <fullName evidence="1">Uncharacterized protein</fullName>
    </submittedName>
</protein>
<reference evidence="1 2" key="1">
    <citation type="submission" date="2024-06" db="EMBL/GenBank/DDBJ databases">
        <authorList>
            <person name="Pan Q."/>
            <person name="Wen M."/>
            <person name="Jouanno E."/>
            <person name="Zahm M."/>
            <person name="Klopp C."/>
            <person name="Cabau C."/>
            <person name="Louis A."/>
            <person name="Berthelot C."/>
            <person name="Parey E."/>
            <person name="Roest Crollius H."/>
            <person name="Montfort J."/>
            <person name="Robinson-Rechavi M."/>
            <person name="Bouchez O."/>
            <person name="Lampietro C."/>
            <person name="Lopez Roques C."/>
            <person name="Donnadieu C."/>
            <person name="Postlethwait J."/>
            <person name="Bobe J."/>
            <person name="Verreycken H."/>
            <person name="Guiguen Y."/>
        </authorList>
    </citation>
    <scope>NUCLEOTIDE SEQUENCE [LARGE SCALE GENOMIC DNA]</scope>
    <source>
        <strain evidence="1">Up_M1</strain>
        <tissue evidence="1">Testis</tissue>
    </source>
</reference>
<dbReference type="AlphaFoldDB" id="A0ABD0WVQ7"/>
<dbReference type="EMBL" id="JAGEUA010000004">
    <property type="protein sequence ID" value="KAL0984356.1"/>
    <property type="molecule type" value="Genomic_DNA"/>
</dbReference>
<gene>
    <name evidence="1" type="ORF">UPYG_G00140410</name>
</gene>
<evidence type="ECO:0000313" key="1">
    <source>
        <dbReference type="EMBL" id="KAL0984356.1"/>
    </source>
</evidence>
<comment type="caution">
    <text evidence="1">The sequence shown here is derived from an EMBL/GenBank/DDBJ whole genome shotgun (WGS) entry which is preliminary data.</text>
</comment>
<proteinExistence type="predicted"/>
<sequence length="89" mass="10275">MREQHSISHLQVHNSSVFKDIWDGKVIAENALFKISKTLRFCEIDRPTFVADPLAKGATRTVHSYKAPTDGRVNLCTCHFFWTDRLLKE</sequence>